<keyword evidence="3" id="KW-1185">Reference proteome</keyword>
<comment type="caution">
    <text evidence="2">The sequence shown here is derived from an EMBL/GenBank/DDBJ whole genome shotgun (WGS) entry which is preliminary data.</text>
</comment>
<accession>A0A399RX77</accession>
<dbReference type="Proteomes" id="UP000266005">
    <property type="component" value="Unassembled WGS sequence"/>
</dbReference>
<evidence type="ECO:0000313" key="3">
    <source>
        <dbReference type="Proteomes" id="UP000266005"/>
    </source>
</evidence>
<protein>
    <submittedName>
        <fullName evidence="2">Uncharacterized protein</fullName>
    </submittedName>
</protein>
<evidence type="ECO:0000256" key="1">
    <source>
        <dbReference type="SAM" id="SignalP"/>
    </source>
</evidence>
<gene>
    <name evidence="2" type="ORF">D1627_16025</name>
</gene>
<dbReference type="PROSITE" id="PS51257">
    <property type="entry name" value="PROKAR_LIPOPROTEIN"/>
    <property type="match status" value="1"/>
</dbReference>
<dbReference type="EMBL" id="QWGE01000005">
    <property type="protein sequence ID" value="RIJ34422.1"/>
    <property type="molecule type" value="Genomic_DNA"/>
</dbReference>
<name>A0A399RX77_9BACT</name>
<dbReference type="RefSeq" id="WP_119433282.1">
    <property type="nucleotide sequence ID" value="NZ_QWGE01000005.1"/>
</dbReference>
<evidence type="ECO:0000313" key="2">
    <source>
        <dbReference type="EMBL" id="RIJ34422.1"/>
    </source>
</evidence>
<feature type="signal peptide" evidence="1">
    <location>
        <begin position="1"/>
        <end position="20"/>
    </location>
</feature>
<organism evidence="2 3">
    <name type="scientific">Pontibacter oryzae</name>
    <dbReference type="NCBI Taxonomy" id="2304593"/>
    <lineage>
        <taxon>Bacteria</taxon>
        <taxon>Pseudomonadati</taxon>
        <taxon>Bacteroidota</taxon>
        <taxon>Cytophagia</taxon>
        <taxon>Cytophagales</taxon>
        <taxon>Hymenobacteraceae</taxon>
        <taxon>Pontibacter</taxon>
    </lineage>
</organism>
<reference evidence="3" key="1">
    <citation type="submission" date="2018-08" db="EMBL/GenBank/DDBJ databases">
        <title>Mucilaginibacter sp. MYSH2.</title>
        <authorList>
            <person name="Seo T."/>
        </authorList>
    </citation>
    <scope>NUCLEOTIDE SEQUENCE [LARGE SCALE GENOMIC DNA]</scope>
    <source>
        <strain evidence="3">KIRAN</strain>
    </source>
</reference>
<keyword evidence="1" id="KW-0732">Signal</keyword>
<feature type="chain" id="PRO_5017387921" evidence="1">
    <location>
        <begin position="21"/>
        <end position="187"/>
    </location>
</feature>
<sequence length="187" mass="20702">MKTFIKSFLLLLFASAFLVACENCGSTNISEPTPEDAEWLVYGTGDTATFTDNTNDTVYYVRTGIYAQSLPGEGFSVEDECIEQINTQVTNVIEDAAGAQPILGTLILNKPDSLIVKIGVGQETWQLDPNGITETKVLGDSTYTDVYVVEGSSTEPENVRTLFFNRRYGFLFIEFQNGNKLNLIRLQ</sequence>
<dbReference type="AlphaFoldDB" id="A0A399RX77"/>
<proteinExistence type="predicted"/>
<dbReference type="OrthoDB" id="851556at2"/>